<keyword evidence="3" id="KW-1185">Reference proteome</keyword>
<evidence type="ECO:0000313" key="2">
    <source>
        <dbReference type="EMBL" id="MEX8193572.1"/>
    </source>
</evidence>
<dbReference type="Proteomes" id="UP001561046">
    <property type="component" value="Unassembled WGS sequence"/>
</dbReference>
<name>A0ABV3ZVL8_9BURK</name>
<reference evidence="2 3" key="1">
    <citation type="journal article" date="2013" name="Int. J. Syst. Evol. Microbiol.">
        <title>Comamonas guangdongensis sp. nov., isolated from subterranean forest sediment, and emended description of the genus Comamonas.</title>
        <authorList>
            <person name="Zhang J."/>
            <person name="Wang Y."/>
            <person name="Zhou S."/>
            <person name="Wu C."/>
            <person name="He J."/>
            <person name="Li F."/>
        </authorList>
    </citation>
    <scope>NUCLEOTIDE SEQUENCE [LARGE SCALE GENOMIC DNA]</scope>
    <source>
        <strain evidence="2 3">CCTCC AB2011133</strain>
    </source>
</reference>
<accession>A0ABV3ZVL8</accession>
<organism evidence="2 3">
    <name type="scientific">Comamonas guangdongensis</name>
    <dbReference type="NCBI Taxonomy" id="510515"/>
    <lineage>
        <taxon>Bacteria</taxon>
        <taxon>Pseudomonadati</taxon>
        <taxon>Pseudomonadota</taxon>
        <taxon>Betaproteobacteria</taxon>
        <taxon>Burkholderiales</taxon>
        <taxon>Comamonadaceae</taxon>
        <taxon>Comamonas</taxon>
    </lineage>
</organism>
<dbReference type="RefSeq" id="WP_369338768.1">
    <property type="nucleotide sequence ID" value="NZ_JBFYGN010000012.1"/>
</dbReference>
<evidence type="ECO:0000313" key="3">
    <source>
        <dbReference type="Proteomes" id="UP001561046"/>
    </source>
</evidence>
<dbReference type="EMBL" id="JBFYGN010000012">
    <property type="protein sequence ID" value="MEX8193572.1"/>
    <property type="molecule type" value="Genomic_DNA"/>
</dbReference>
<sequence>MKHLLLRTAMLASLAAPAWGRTVAHKAGEITACVPNAQSQALAQPYDGYQPTGYKGALERDRAWFAAVSKTRHRDGTSRYVFRHARGAGRRVEFESIETVSLGGSAVGFAAYRQGCGDLFDARGQQLDVPAFEKLESDGWDLPPQSARLKRKVSGPEESSGAFSYLLFVNGQLMAASPHQYLARYSQAKISSANTQIAATERAIVAVTPSAGIGLLDLRTLREVLAPSWEGVDQISDFTLGNDRSAASYLLALDQDGLHLHTLDGRPIALPRFDSISFIHGWYAQDNARLSPDSDPLVIQTQELSRDAHGKNADGPCRLYNQALQPLLESALPAGACLRKSVRSARYFAYSSDGRTQIYRKQLTGDHLLTLERIATDVDGALVYALDGGALLLQTTRQPPYRLVTPEGQDVPERNFDAFHNMGCGFVSVRRGDKRWMLQQDGSLSSQLLYPFSC</sequence>
<comment type="caution">
    <text evidence="2">The sequence shown here is derived from an EMBL/GenBank/DDBJ whole genome shotgun (WGS) entry which is preliminary data.</text>
</comment>
<evidence type="ECO:0008006" key="4">
    <source>
        <dbReference type="Google" id="ProtNLM"/>
    </source>
</evidence>
<feature type="chain" id="PRO_5047458782" description="WG repeat-containing protein" evidence="1">
    <location>
        <begin position="19"/>
        <end position="454"/>
    </location>
</feature>
<protein>
    <recommendedName>
        <fullName evidence="4">WG repeat-containing protein</fullName>
    </recommendedName>
</protein>
<proteinExistence type="predicted"/>
<keyword evidence="1" id="KW-0732">Signal</keyword>
<feature type="signal peptide" evidence="1">
    <location>
        <begin position="1"/>
        <end position="18"/>
    </location>
</feature>
<evidence type="ECO:0000256" key="1">
    <source>
        <dbReference type="SAM" id="SignalP"/>
    </source>
</evidence>
<gene>
    <name evidence="2" type="ORF">AB6724_12070</name>
</gene>